<dbReference type="EMBL" id="VDMD01000019">
    <property type="protein sequence ID" value="TRM60886.1"/>
    <property type="molecule type" value="Genomic_DNA"/>
</dbReference>
<name>A0A550C856_9AGAR</name>
<dbReference type="AlphaFoldDB" id="A0A550C856"/>
<evidence type="ECO:0000313" key="1">
    <source>
        <dbReference type="EMBL" id="TRM60886.1"/>
    </source>
</evidence>
<comment type="caution">
    <text evidence="1">The sequence shown here is derived from an EMBL/GenBank/DDBJ whole genome shotgun (WGS) entry which is preliminary data.</text>
</comment>
<reference evidence="1 2" key="1">
    <citation type="journal article" date="2019" name="New Phytol.">
        <title>Comparative genomics reveals unique wood-decay strategies and fruiting body development in the Schizophyllaceae.</title>
        <authorList>
            <person name="Almasi E."/>
            <person name="Sahu N."/>
            <person name="Krizsan K."/>
            <person name="Balint B."/>
            <person name="Kovacs G.M."/>
            <person name="Kiss B."/>
            <person name="Cseklye J."/>
            <person name="Drula E."/>
            <person name="Henrissat B."/>
            <person name="Nagy I."/>
            <person name="Chovatia M."/>
            <person name="Adam C."/>
            <person name="LaButti K."/>
            <person name="Lipzen A."/>
            <person name="Riley R."/>
            <person name="Grigoriev I.V."/>
            <person name="Nagy L.G."/>
        </authorList>
    </citation>
    <scope>NUCLEOTIDE SEQUENCE [LARGE SCALE GENOMIC DNA]</scope>
    <source>
        <strain evidence="1 2">NL-1724</strain>
    </source>
</reference>
<keyword evidence="2" id="KW-1185">Reference proteome</keyword>
<sequence length="51" mass="5377">MKGSAGQSLDAFSPPRPHPWHRCRALDVRNSGVDAVIEASGGHGCESMTLS</sequence>
<dbReference type="Proteomes" id="UP000320762">
    <property type="component" value="Unassembled WGS sequence"/>
</dbReference>
<gene>
    <name evidence="1" type="ORF">BD626DRAFT_503102</name>
</gene>
<accession>A0A550C856</accession>
<feature type="non-terminal residue" evidence="1">
    <location>
        <position position="51"/>
    </location>
</feature>
<evidence type="ECO:0000313" key="2">
    <source>
        <dbReference type="Proteomes" id="UP000320762"/>
    </source>
</evidence>
<protein>
    <submittedName>
        <fullName evidence="1">Uncharacterized protein</fullName>
    </submittedName>
</protein>
<proteinExistence type="predicted"/>
<dbReference type="OrthoDB" id="4327079at2759"/>
<organism evidence="1 2">
    <name type="scientific">Schizophyllum amplum</name>
    <dbReference type="NCBI Taxonomy" id="97359"/>
    <lineage>
        <taxon>Eukaryota</taxon>
        <taxon>Fungi</taxon>
        <taxon>Dikarya</taxon>
        <taxon>Basidiomycota</taxon>
        <taxon>Agaricomycotina</taxon>
        <taxon>Agaricomycetes</taxon>
        <taxon>Agaricomycetidae</taxon>
        <taxon>Agaricales</taxon>
        <taxon>Schizophyllaceae</taxon>
        <taxon>Schizophyllum</taxon>
    </lineage>
</organism>